<sequence length="191" mass="22292">MEQFKAFLKQIAPITDEEFENTLPNFKKISLGKNSYFIQLGKVCRQIAFIQKGTLRTSYMNENMEEITSCFCTENSFTTSYKSFILQEPSTLSIQAMENVELLVIDYEDLQKLFKESIVWQTIGRVIAERQYIVMEQYASVLCNENAKEKYLRLLKEQPSILHKATINDIASYLGITRRTLSRIRKEITQN</sequence>
<reference evidence="2" key="1">
    <citation type="submission" date="2021-11" db="EMBL/GenBank/DDBJ databases">
        <title>Description of novel Flavobacterium species.</title>
        <authorList>
            <person name="Saticioglu I.B."/>
            <person name="Ay H."/>
            <person name="Altun S."/>
            <person name="Duman M."/>
        </authorList>
    </citation>
    <scope>NUCLEOTIDE SEQUENCE</scope>
    <source>
        <strain evidence="2">F-126</strain>
    </source>
</reference>
<dbReference type="EMBL" id="JAJJMN010000002">
    <property type="protein sequence ID" value="MCC9020457.1"/>
    <property type="molecule type" value="Genomic_DNA"/>
</dbReference>
<dbReference type="SUPFAM" id="SSF51206">
    <property type="entry name" value="cAMP-binding domain-like"/>
    <property type="match status" value="1"/>
</dbReference>
<accession>A0ABS8M6N2</accession>
<proteinExistence type="predicted"/>
<protein>
    <submittedName>
        <fullName evidence="2">Crp/Fnr family transcriptional regulator</fullName>
    </submittedName>
</protein>
<comment type="caution">
    <text evidence="2">The sequence shown here is derived from an EMBL/GenBank/DDBJ whole genome shotgun (WGS) entry which is preliminary data.</text>
</comment>
<feature type="domain" description="Cyclic nucleotide-binding" evidence="1">
    <location>
        <begin position="30"/>
        <end position="116"/>
    </location>
</feature>
<keyword evidence="3" id="KW-1185">Reference proteome</keyword>
<dbReference type="InterPro" id="IPR018490">
    <property type="entry name" value="cNMP-bd_dom_sf"/>
</dbReference>
<organism evidence="2 3">
    <name type="scientific">Flavobacterium lipolyticum</name>
    <dbReference type="NCBI Taxonomy" id="2893754"/>
    <lineage>
        <taxon>Bacteria</taxon>
        <taxon>Pseudomonadati</taxon>
        <taxon>Bacteroidota</taxon>
        <taxon>Flavobacteriia</taxon>
        <taxon>Flavobacteriales</taxon>
        <taxon>Flavobacteriaceae</taxon>
        <taxon>Flavobacterium</taxon>
    </lineage>
</organism>
<gene>
    <name evidence="2" type="ORF">LNQ34_22050</name>
</gene>
<dbReference type="Proteomes" id="UP001430700">
    <property type="component" value="Unassembled WGS sequence"/>
</dbReference>
<dbReference type="RefSeq" id="WP_230001277.1">
    <property type="nucleotide sequence ID" value="NZ_JAJJMN010000002.1"/>
</dbReference>
<dbReference type="Pfam" id="PF00027">
    <property type="entry name" value="cNMP_binding"/>
    <property type="match status" value="1"/>
</dbReference>
<evidence type="ECO:0000259" key="1">
    <source>
        <dbReference type="Pfam" id="PF00027"/>
    </source>
</evidence>
<evidence type="ECO:0000313" key="2">
    <source>
        <dbReference type="EMBL" id="MCC9020457.1"/>
    </source>
</evidence>
<name>A0ABS8M6N2_9FLAO</name>
<dbReference type="Gene3D" id="2.60.120.10">
    <property type="entry name" value="Jelly Rolls"/>
    <property type="match status" value="1"/>
</dbReference>
<dbReference type="InterPro" id="IPR000595">
    <property type="entry name" value="cNMP-bd_dom"/>
</dbReference>
<evidence type="ECO:0000313" key="3">
    <source>
        <dbReference type="Proteomes" id="UP001430700"/>
    </source>
</evidence>
<dbReference type="InterPro" id="IPR014710">
    <property type="entry name" value="RmlC-like_jellyroll"/>
</dbReference>